<organism evidence="9 10">
    <name type="scientific">Sphingobacterium daejeonense</name>
    <dbReference type="NCBI Taxonomy" id="371142"/>
    <lineage>
        <taxon>Bacteria</taxon>
        <taxon>Pseudomonadati</taxon>
        <taxon>Bacteroidota</taxon>
        <taxon>Sphingobacteriia</taxon>
        <taxon>Sphingobacteriales</taxon>
        <taxon>Sphingobacteriaceae</taxon>
        <taxon>Sphingobacterium</taxon>
    </lineage>
</organism>
<dbReference type="InterPro" id="IPR046357">
    <property type="entry name" value="PPIase_dom_sf"/>
</dbReference>
<gene>
    <name evidence="9" type="ORF">ACFQ2C_06585</name>
</gene>
<dbReference type="Pfam" id="PF01346">
    <property type="entry name" value="FKBP_N"/>
    <property type="match status" value="1"/>
</dbReference>
<comment type="caution">
    <text evidence="9">The sequence shown here is derived from an EMBL/GenBank/DDBJ whole genome shotgun (WGS) entry which is preliminary data.</text>
</comment>
<feature type="domain" description="PPIase FKBP-type" evidence="8">
    <location>
        <begin position="133"/>
        <end position="218"/>
    </location>
</feature>
<evidence type="ECO:0000256" key="2">
    <source>
        <dbReference type="ARBA" id="ARBA00006577"/>
    </source>
</evidence>
<dbReference type="Gene3D" id="1.10.287.460">
    <property type="entry name" value="Peptidyl-prolyl cis-trans isomerase, FKBP-type, N-terminal domain"/>
    <property type="match status" value="1"/>
</dbReference>
<feature type="signal peptide" evidence="7">
    <location>
        <begin position="1"/>
        <end position="20"/>
    </location>
</feature>
<protein>
    <recommendedName>
        <fullName evidence="6">Peptidyl-prolyl cis-trans isomerase</fullName>
        <ecNumber evidence="6">5.2.1.8</ecNumber>
    </recommendedName>
</protein>
<keyword evidence="10" id="KW-1185">Reference proteome</keyword>
<keyword evidence="7" id="KW-0732">Signal</keyword>
<sequence length="225" mass="25030">MKYILGIFFCLALSSKSVHAQKLSNSTDSLSYALGQDLASYLKKMELPLNKTLLMQAVSDVLDGKETLLKDEEREGVIRAGLMKIQEEKNAGLKKASQDFLDQNKKKSGVKVTPEGVQYEVIKEGEGLKATLEDTLTVHYVGKIYTGEQFDSSYDRGEPLELNLKSMIEGWKIGIPLMNKGSKYRFFIPHSLGYGERASGPIPAFSTLIFEVELLDIKSPNENAI</sequence>
<dbReference type="InterPro" id="IPR000774">
    <property type="entry name" value="PPIase_FKBP_N"/>
</dbReference>
<evidence type="ECO:0000259" key="8">
    <source>
        <dbReference type="PROSITE" id="PS50059"/>
    </source>
</evidence>
<dbReference type="PROSITE" id="PS50059">
    <property type="entry name" value="FKBP_PPIASE"/>
    <property type="match status" value="1"/>
</dbReference>
<keyword evidence="4 5" id="KW-0413">Isomerase</keyword>
<dbReference type="Proteomes" id="UP001597205">
    <property type="component" value="Unassembled WGS sequence"/>
</dbReference>
<dbReference type="EC" id="5.2.1.8" evidence="6"/>
<comment type="similarity">
    <text evidence="2 6">Belongs to the FKBP-type PPIase family.</text>
</comment>
<dbReference type="PANTHER" id="PTHR43811:SF19">
    <property type="entry name" value="39 KDA FK506-BINDING NUCLEAR PROTEIN"/>
    <property type="match status" value="1"/>
</dbReference>
<evidence type="ECO:0000256" key="6">
    <source>
        <dbReference type="RuleBase" id="RU003915"/>
    </source>
</evidence>
<feature type="chain" id="PRO_5047108615" description="Peptidyl-prolyl cis-trans isomerase" evidence="7">
    <location>
        <begin position="21"/>
        <end position="225"/>
    </location>
</feature>
<dbReference type="Pfam" id="PF00254">
    <property type="entry name" value="FKBP_C"/>
    <property type="match status" value="1"/>
</dbReference>
<reference evidence="10" key="1">
    <citation type="journal article" date="2019" name="Int. J. Syst. Evol. Microbiol.">
        <title>The Global Catalogue of Microorganisms (GCM) 10K type strain sequencing project: providing services to taxonomists for standard genome sequencing and annotation.</title>
        <authorList>
            <consortium name="The Broad Institute Genomics Platform"/>
            <consortium name="The Broad Institute Genome Sequencing Center for Infectious Disease"/>
            <person name="Wu L."/>
            <person name="Ma J."/>
        </authorList>
    </citation>
    <scope>NUCLEOTIDE SEQUENCE [LARGE SCALE GENOMIC DNA]</scope>
    <source>
        <strain evidence="10">CCUG 52468</strain>
    </source>
</reference>
<comment type="catalytic activity">
    <reaction evidence="1 5 6">
        <text>[protein]-peptidylproline (omega=180) = [protein]-peptidylproline (omega=0)</text>
        <dbReference type="Rhea" id="RHEA:16237"/>
        <dbReference type="Rhea" id="RHEA-COMP:10747"/>
        <dbReference type="Rhea" id="RHEA-COMP:10748"/>
        <dbReference type="ChEBI" id="CHEBI:83833"/>
        <dbReference type="ChEBI" id="CHEBI:83834"/>
        <dbReference type="EC" id="5.2.1.8"/>
    </reaction>
</comment>
<dbReference type="InterPro" id="IPR036944">
    <property type="entry name" value="PPIase_FKBP_N_sf"/>
</dbReference>
<evidence type="ECO:0000256" key="4">
    <source>
        <dbReference type="ARBA" id="ARBA00023235"/>
    </source>
</evidence>
<keyword evidence="3 5" id="KW-0697">Rotamase</keyword>
<dbReference type="InterPro" id="IPR001179">
    <property type="entry name" value="PPIase_FKBP_dom"/>
</dbReference>
<evidence type="ECO:0000256" key="5">
    <source>
        <dbReference type="PROSITE-ProRule" id="PRU00277"/>
    </source>
</evidence>
<dbReference type="EMBL" id="JBHTKY010000006">
    <property type="protein sequence ID" value="MFD1165264.1"/>
    <property type="molecule type" value="Genomic_DNA"/>
</dbReference>
<dbReference type="GO" id="GO:0003755">
    <property type="term" value="F:peptidyl-prolyl cis-trans isomerase activity"/>
    <property type="evidence" value="ECO:0007669"/>
    <property type="project" value="UniProtKB-EC"/>
</dbReference>
<evidence type="ECO:0000256" key="1">
    <source>
        <dbReference type="ARBA" id="ARBA00000971"/>
    </source>
</evidence>
<accession>A0ABW3RJ92</accession>
<evidence type="ECO:0000256" key="3">
    <source>
        <dbReference type="ARBA" id="ARBA00023110"/>
    </source>
</evidence>
<dbReference type="PANTHER" id="PTHR43811">
    <property type="entry name" value="FKBP-TYPE PEPTIDYL-PROLYL CIS-TRANS ISOMERASE FKPA"/>
    <property type="match status" value="1"/>
</dbReference>
<evidence type="ECO:0000256" key="7">
    <source>
        <dbReference type="SAM" id="SignalP"/>
    </source>
</evidence>
<name>A0ABW3RJ92_9SPHI</name>
<evidence type="ECO:0000313" key="10">
    <source>
        <dbReference type="Proteomes" id="UP001597205"/>
    </source>
</evidence>
<dbReference type="RefSeq" id="WP_380895192.1">
    <property type="nucleotide sequence ID" value="NZ_JBHTKY010000006.1"/>
</dbReference>
<proteinExistence type="inferred from homology"/>
<evidence type="ECO:0000313" key="9">
    <source>
        <dbReference type="EMBL" id="MFD1165264.1"/>
    </source>
</evidence>
<dbReference type="SUPFAM" id="SSF54534">
    <property type="entry name" value="FKBP-like"/>
    <property type="match status" value="1"/>
</dbReference>
<dbReference type="Gene3D" id="3.10.50.40">
    <property type="match status" value="1"/>
</dbReference>